<feature type="non-terminal residue" evidence="2">
    <location>
        <position position="1"/>
    </location>
</feature>
<dbReference type="Pfam" id="PF00069">
    <property type="entry name" value="Pkinase"/>
    <property type="match status" value="1"/>
</dbReference>
<dbReference type="GO" id="GO:0005524">
    <property type="term" value="F:ATP binding"/>
    <property type="evidence" value="ECO:0007669"/>
    <property type="project" value="InterPro"/>
</dbReference>
<sequence>MENFVLYEEIGRGNRTVVYKGRRKGTINFVAIVCSDKCKRDGVANWVRLTQGLAHKNIVTFYEWYETSNYLWLVVELCTGGSLESVIAQDECLPEDVVREFGVELVTGLYHIHKHGIIYCELKPRKILLEGSGTLKFSCFCWARADGEDLEKVFDLAGAEEGEDINESIPQRHFKNAIQGFPFYTAPEAIKGDNFCKASDLWSLGCLLYEMFS</sequence>
<feature type="domain" description="Protein kinase" evidence="1">
    <location>
        <begin position="4"/>
        <end position="213"/>
    </location>
</feature>
<dbReference type="SUPFAM" id="SSF56112">
    <property type="entry name" value="Protein kinase-like (PK-like)"/>
    <property type="match status" value="1"/>
</dbReference>
<keyword evidence="2" id="KW-0808">Transferase</keyword>
<dbReference type="SMART" id="SM00220">
    <property type="entry name" value="S_TKc"/>
    <property type="match status" value="1"/>
</dbReference>
<keyword evidence="2" id="KW-0418">Kinase</keyword>
<dbReference type="Gene3D" id="1.10.510.10">
    <property type="entry name" value="Transferase(Phosphotransferase) domain 1"/>
    <property type="match status" value="1"/>
</dbReference>
<name>A0A7K5IMG9_TOXRE</name>
<dbReference type="PANTHER" id="PTHR46240:SF1">
    <property type="entry name" value="SERINE_THREONINE-PROTEIN KINASE ULK4"/>
    <property type="match status" value="1"/>
</dbReference>
<feature type="non-terminal residue" evidence="2">
    <location>
        <position position="213"/>
    </location>
</feature>
<dbReference type="PROSITE" id="PS50011">
    <property type="entry name" value="PROTEIN_KINASE_DOM"/>
    <property type="match status" value="1"/>
</dbReference>
<dbReference type="PANTHER" id="PTHR46240">
    <property type="entry name" value="SER/THR PROTEIN KINASE ULK4"/>
    <property type="match status" value="1"/>
</dbReference>
<dbReference type="InterPro" id="IPR000719">
    <property type="entry name" value="Prot_kinase_dom"/>
</dbReference>
<dbReference type="InterPro" id="IPR045906">
    <property type="entry name" value="ULK4"/>
</dbReference>
<proteinExistence type="predicted"/>
<dbReference type="EMBL" id="VXBI01003187">
    <property type="protein sequence ID" value="NWS82282.1"/>
    <property type="molecule type" value="Genomic_DNA"/>
</dbReference>
<comment type="caution">
    <text evidence="2">The sequence shown here is derived from an EMBL/GenBank/DDBJ whole genome shotgun (WGS) entry which is preliminary data.</text>
</comment>
<evidence type="ECO:0000259" key="1">
    <source>
        <dbReference type="PROSITE" id="PS50011"/>
    </source>
</evidence>
<reference evidence="2 3" key="1">
    <citation type="submission" date="2019-09" db="EMBL/GenBank/DDBJ databases">
        <title>Bird 10,000 Genomes (B10K) Project - Family phase.</title>
        <authorList>
            <person name="Zhang G."/>
        </authorList>
    </citation>
    <scope>NUCLEOTIDE SEQUENCE [LARGE SCALE GENOMIC DNA]</scope>
    <source>
        <strain evidence="2">B10K-DU-002-15</strain>
        <tissue evidence="2">Muscle</tissue>
    </source>
</reference>
<protein>
    <submittedName>
        <fullName evidence="2">ULK4 kinase</fullName>
    </submittedName>
</protein>
<evidence type="ECO:0000313" key="3">
    <source>
        <dbReference type="Proteomes" id="UP000523146"/>
    </source>
</evidence>
<dbReference type="AlphaFoldDB" id="A0A7K5IMG9"/>
<keyword evidence="3" id="KW-1185">Reference proteome</keyword>
<gene>
    <name evidence="2" type="primary">Ulk4_1</name>
    <name evidence="2" type="ORF">TOXRED_R01276</name>
</gene>
<organism evidence="2 3">
    <name type="scientific">Toxostoma redivivum</name>
    <name type="common">California thrasher</name>
    <dbReference type="NCBI Taxonomy" id="99882"/>
    <lineage>
        <taxon>Eukaryota</taxon>
        <taxon>Metazoa</taxon>
        <taxon>Chordata</taxon>
        <taxon>Craniata</taxon>
        <taxon>Vertebrata</taxon>
        <taxon>Euteleostomi</taxon>
        <taxon>Archelosauria</taxon>
        <taxon>Archosauria</taxon>
        <taxon>Dinosauria</taxon>
        <taxon>Saurischia</taxon>
        <taxon>Theropoda</taxon>
        <taxon>Coelurosauria</taxon>
        <taxon>Aves</taxon>
        <taxon>Neognathae</taxon>
        <taxon>Neoaves</taxon>
        <taxon>Telluraves</taxon>
        <taxon>Australaves</taxon>
        <taxon>Passeriformes</taxon>
        <taxon>Mimidae</taxon>
        <taxon>Toxostoma</taxon>
    </lineage>
</organism>
<dbReference type="InterPro" id="IPR011009">
    <property type="entry name" value="Kinase-like_dom_sf"/>
</dbReference>
<dbReference type="Proteomes" id="UP000523146">
    <property type="component" value="Unassembled WGS sequence"/>
</dbReference>
<dbReference type="GO" id="GO:0004672">
    <property type="term" value="F:protein kinase activity"/>
    <property type="evidence" value="ECO:0007669"/>
    <property type="project" value="InterPro"/>
</dbReference>
<evidence type="ECO:0000313" key="2">
    <source>
        <dbReference type="EMBL" id="NWS82282.1"/>
    </source>
</evidence>
<accession>A0A7K5IMG9</accession>